<keyword evidence="4 15" id="KW-0479">Metal-binding</keyword>
<dbReference type="InterPro" id="IPR035937">
    <property type="entry name" value="FPG_N"/>
</dbReference>
<evidence type="ECO:0000259" key="16">
    <source>
        <dbReference type="PROSITE" id="PS51066"/>
    </source>
</evidence>
<feature type="active site" description="Proton donor" evidence="15">
    <location>
        <position position="16"/>
    </location>
</feature>
<keyword evidence="9 15" id="KW-0238">DNA-binding</keyword>
<dbReference type="NCBIfam" id="TIGR00577">
    <property type="entry name" value="fpg"/>
    <property type="match status" value="1"/>
</dbReference>
<evidence type="ECO:0000256" key="10">
    <source>
        <dbReference type="ARBA" id="ARBA00023204"/>
    </source>
</evidence>
<keyword evidence="5 15" id="KW-0227">DNA damage</keyword>
<proteinExistence type="inferred from homology"/>
<sequence>MRQPALPTILLAIMPELPEVETVCRGLAPHLEGRTLVQVLQRRANLRVPFPDGFCERLTGRRVESVRRRAKYILVHLDDGTVLIAHLGMSGRMIITPERPAAWGAHDHVVLETDAGTVVTFNDARRFGLMDLAMAETLAEHPLLRALGPEPLGNAFSGPVLAARLAGRMTSIKAALLDQSVVAGLGNIYVSEALFLARLSPTRIAATVSGAKAERLAAAIRAVLERAIAAGGSSLRDYRQASGELGYFQHQFSVYDREGAPCPGCSCDVAKTGGVRRIVQAGRSTFYCPQRQR</sequence>
<dbReference type="KEGG" id="abs:AZOBR_10282"/>
<evidence type="ECO:0000256" key="2">
    <source>
        <dbReference type="ARBA" id="ARBA00009409"/>
    </source>
</evidence>
<dbReference type="Gene3D" id="1.10.8.50">
    <property type="match status" value="1"/>
</dbReference>
<evidence type="ECO:0000259" key="17">
    <source>
        <dbReference type="PROSITE" id="PS51068"/>
    </source>
</evidence>
<comment type="cofactor">
    <cofactor evidence="15">
        <name>Zn(2+)</name>
        <dbReference type="ChEBI" id="CHEBI:29105"/>
    </cofactor>
    <text evidence="15">Binds 1 zinc ion per subunit.</text>
</comment>
<gene>
    <name evidence="15 18" type="primary">mutM</name>
    <name evidence="15" type="synonym">fpg</name>
    <name evidence="18" type="ORF">AZOBR_10282</name>
</gene>
<keyword evidence="19" id="KW-1185">Reference proteome</keyword>
<comment type="catalytic activity">
    <reaction evidence="14 15">
        <text>2'-deoxyribonucleotide-(2'-deoxyribose 5'-phosphate)-2'-deoxyribonucleotide-DNA = a 3'-end 2'-deoxyribonucleotide-(2,3-dehydro-2,3-deoxyribose 5'-phosphate)-DNA + a 5'-end 5'-phospho-2'-deoxyribonucleoside-DNA + H(+)</text>
        <dbReference type="Rhea" id="RHEA:66592"/>
        <dbReference type="Rhea" id="RHEA-COMP:13180"/>
        <dbReference type="Rhea" id="RHEA-COMP:16897"/>
        <dbReference type="Rhea" id="RHEA-COMP:17067"/>
        <dbReference type="ChEBI" id="CHEBI:15378"/>
        <dbReference type="ChEBI" id="CHEBI:136412"/>
        <dbReference type="ChEBI" id="CHEBI:157695"/>
        <dbReference type="ChEBI" id="CHEBI:167181"/>
        <dbReference type="EC" id="4.2.99.18"/>
    </reaction>
</comment>
<dbReference type="FunFam" id="1.10.8.50:FF:000003">
    <property type="entry name" value="Formamidopyrimidine-DNA glycosylase"/>
    <property type="match status" value="1"/>
</dbReference>
<dbReference type="PROSITE" id="PS51068">
    <property type="entry name" value="FPG_CAT"/>
    <property type="match status" value="1"/>
</dbReference>
<evidence type="ECO:0000256" key="4">
    <source>
        <dbReference type="ARBA" id="ARBA00022723"/>
    </source>
</evidence>
<dbReference type="GO" id="GO:0034039">
    <property type="term" value="F:8-oxo-7,8-dihydroguanine DNA N-glycosylase activity"/>
    <property type="evidence" value="ECO:0007669"/>
    <property type="project" value="TreeGrafter"/>
</dbReference>
<feature type="domain" description="FPG-type" evidence="16">
    <location>
        <begin position="253"/>
        <end position="293"/>
    </location>
</feature>
<dbReference type="HAMAP" id="MF_00103">
    <property type="entry name" value="Fapy_DNA_glycosyl"/>
    <property type="match status" value="1"/>
</dbReference>
<comment type="similarity">
    <text evidence="2 15">Belongs to the FPG family.</text>
</comment>
<dbReference type="PANTHER" id="PTHR22993">
    <property type="entry name" value="FORMAMIDOPYRIMIDINE-DNA GLYCOSYLASE"/>
    <property type="match status" value="1"/>
</dbReference>
<keyword evidence="7 15" id="KW-0378">Hydrolase</keyword>
<dbReference type="SMART" id="SM00898">
    <property type="entry name" value="Fapy_DNA_glyco"/>
    <property type="match status" value="1"/>
</dbReference>
<evidence type="ECO:0000256" key="7">
    <source>
        <dbReference type="ARBA" id="ARBA00022801"/>
    </source>
</evidence>
<comment type="subunit">
    <text evidence="3 15">Monomer.</text>
</comment>
<dbReference type="SUPFAM" id="SSF46946">
    <property type="entry name" value="S13-like H2TH domain"/>
    <property type="match status" value="1"/>
</dbReference>
<feature type="domain" description="Formamidopyrimidine-DNA glycosylase catalytic" evidence="17">
    <location>
        <begin position="15"/>
        <end position="128"/>
    </location>
</feature>
<organism evidence="18 19">
    <name type="scientific">Azospirillum baldaniorum</name>
    <dbReference type="NCBI Taxonomy" id="1064539"/>
    <lineage>
        <taxon>Bacteria</taxon>
        <taxon>Pseudomonadati</taxon>
        <taxon>Pseudomonadota</taxon>
        <taxon>Alphaproteobacteria</taxon>
        <taxon>Rhodospirillales</taxon>
        <taxon>Azospirillaceae</taxon>
        <taxon>Azospirillum</taxon>
    </lineage>
</organism>
<dbReference type="Proteomes" id="UP000007319">
    <property type="component" value="Chromosome"/>
</dbReference>
<accession>A0A9P1NKB7</accession>
<evidence type="ECO:0000256" key="15">
    <source>
        <dbReference type="HAMAP-Rule" id="MF_00103"/>
    </source>
</evidence>
<dbReference type="InterPro" id="IPR000214">
    <property type="entry name" value="Znf_DNA_glyclase/AP_lyase"/>
</dbReference>
<keyword evidence="12 15" id="KW-0511">Multifunctional enzyme</keyword>
<dbReference type="InterPro" id="IPR020629">
    <property type="entry name" value="FPG_Glyclase"/>
</dbReference>
<evidence type="ECO:0000256" key="1">
    <source>
        <dbReference type="ARBA" id="ARBA00001668"/>
    </source>
</evidence>
<dbReference type="SUPFAM" id="SSF57716">
    <property type="entry name" value="Glucocorticoid receptor-like (DNA-binding domain)"/>
    <property type="match status" value="1"/>
</dbReference>
<feature type="binding site" evidence="15">
    <location>
        <position position="106"/>
    </location>
    <ligand>
        <name>DNA</name>
        <dbReference type="ChEBI" id="CHEBI:16991"/>
    </ligand>
</feature>
<keyword evidence="13 15" id="KW-0326">Glycosidase</keyword>
<dbReference type="SUPFAM" id="SSF81624">
    <property type="entry name" value="N-terminal domain of MutM-like DNA repair proteins"/>
    <property type="match status" value="1"/>
</dbReference>
<evidence type="ECO:0000256" key="12">
    <source>
        <dbReference type="ARBA" id="ARBA00023268"/>
    </source>
</evidence>
<comment type="function">
    <text evidence="15">Involved in base excision repair of DNA damaged by oxidation or by mutagenic agents. Acts as DNA glycosylase that recognizes and removes damaged bases. Has a preference for oxidized purines, such as 7,8-dihydro-8-oxoguanine (8-oxoG). Has AP (apurinic/apyrimidinic) lyase activity and introduces nicks in the DNA strand. Cleaves the DNA backbone by beta-delta elimination to generate a single-strand break at the site of the removed base with both 3'- and 5'-phosphates.</text>
</comment>
<keyword evidence="11 15" id="KW-0456">Lyase</keyword>
<comment type="catalytic activity">
    <reaction evidence="1 15">
        <text>Hydrolysis of DNA containing ring-opened 7-methylguanine residues, releasing 2,6-diamino-4-hydroxy-5-(N-methyl)formamidopyrimidine.</text>
        <dbReference type="EC" id="3.2.2.23"/>
    </reaction>
</comment>
<protein>
    <recommendedName>
        <fullName evidence="15">Formamidopyrimidine-DNA glycosylase</fullName>
        <shortName evidence="15">Fapy-DNA glycosylase</shortName>
        <ecNumber evidence="15">3.2.2.23</ecNumber>
    </recommendedName>
    <alternativeName>
        <fullName evidence="15">DNA-(apurinic or apyrimidinic site) lyase MutM</fullName>
        <shortName evidence="15">AP lyase MutM</shortName>
        <ecNumber evidence="15">4.2.99.18</ecNumber>
    </alternativeName>
</protein>
<feature type="active site" description="Proton donor; for beta-elimination activity" evidence="15">
    <location>
        <position position="71"/>
    </location>
</feature>
<feature type="active site" description="Proton donor; for delta-elimination activity" evidence="15">
    <location>
        <position position="283"/>
    </location>
</feature>
<dbReference type="EC" id="3.2.2.23" evidence="15"/>
<dbReference type="InterPro" id="IPR015886">
    <property type="entry name" value="H2TH_FPG"/>
</dbReference>
<reference evidence="18 19" key="1">
    <citation type="journal article" date="2011" name="PLoS Genet.">
        <title>Azospirillum genomes reveal transition of bacteria from aquatic to terrestrial environments.</title>
        <authorList>
            <person name="Wisniewski-Dye F."/>
            <person name="Borziak K."/>
            <person name="Khalsa-Moyers G."/>
            <person name="Alexandre G."/>
            <person name="Sukharnikov L.O."/>
            <person name="Wuichet K."/>
            <person name="Hurst G.B."/>
            <person name="McDonald W.H."/>
            <person name="Robertson J.S."/>
            <person name="Barbe V."/>
            <person name="Calteau A."/>
            <person name="Rouy Z."/>
            <person name="Mangenot S."/>
            <person name="Prigent-Combaret C."/>
            <person name="Normand P."/>
            <person name="Boyer M."/>
            <person name="Siguier P."/>
            <person name="Dessaux Y."/>
            <person name="Elmerich C."/>
            <person name="Condemine G."/>
            <person name="Krishnen G."/>
            <person name="Kennedy I."/>
            <person name="Paterson A.H."/>
            <person name="Gonzalez V."/>
            <person name="Mavingui P."/>
            <person name="Zhulin I.B."/>
        </authorList>
    </citation>
    <scope>NUCLEOTIDE SEQUENCE [LARGE SCALE GENOMIC DNA]</scope>
    <source>
        <strain evidence="18 19">Sp245</strain>
    </source>
</reference>
<evidence type="ECO:0000256" key="9">
    <source>
        <dbReference type="ARBA" id="ARBA00023125"/>
    </source>
</evidence>
<evidence type="ECO:0000256" key="5">
    <source>
        <dbReference type="ARBA" id="ARBA00022763"/>
    </source>
</evidence>
<dbReference type="PANTHER" id="PTHR22993:SF9">
    <property type="entry name" value="FORMAMIDOPYRIMIDINE-DNA GLYCOSYLASE"/>
    <property type="match status" value="1"/>
</dbReference>
<evidence type="ECO:0000256" key="14">
    <source>
        <dbReference type="ARBA" id="ARBA00044632"/>
    </source>
</evidence>
<keyword evidence="10 15" id="KW-0234">DNA repair</keyword>
<dbReference type="Pfam" id="PF01149">
    <property type="entry name" value="Fapy_DNA_glyco"/>
    <property type="match status" value="1"/>
</dbReference>
<feature type="binding site" evidence="15">
    <location>
        <position position="168"/>
    </location>
    <ligand>
        <name>DNA</name>
        <dbReference type="ChEBI" id="CHEBI:16991"/>
    </ligand>
</feature>
<dbReference type="InterPro" id="IPR010979">
    <property type="entry name" value="Ribosomal_uS13-like_H2TH"/>
</dbReference>
<dbReference type="EC" id="4.2.99.18" evidence="15"/>
<feature type="active site" description="Schiff-base intermediate with DNA" evidence="15">
    <location>
        <position position="15"/>
    </location>
</feature>
<keyword evidence="6 15" id="KW-0863">Zinc-finger</keyword>
<dbReference type="AlphaFoldDB" id="A0A9P1NKB7"/>
<dbReference type="GO" id="GO:0003684">
    <property type="term" value="F:damaged DNA binding"/>
    <property type="evidence" value="ECO:0007669"/>
    <property type="project" value="InterPro"/>
</dbReference>
<dbReference type="SMART" id="SM01232">
    <property type="entry name" value="H2TH"/>
    <property type="match status" value="1"/>
</dbReference>
<feature type="binding site" evidence="15">
    <location>
        <position position="125"/>
    </location>
    <ligand>
        <name>DNA</name>
        <dbReference type="ChEBI" id="CHEBI:16991"/>
    </ligand>
</feature>
<dbReference type="Pfam" id="PF06831">
    <property type="entry name" value="H2TH"/>
    <property type="match status" value="1"/>
</dbReference>
<dbReference type="EMBL" id="HE577327">
    <property type="protein sequence ID" value="CCC96495.1"/>
    <property type="molecule type" value="Genomic_DNA"/>
</dbReference>
<dbReference type="CDD" id="cd08966">
    <property type="entry name" value="EcFpg-like_N"/>
    <property type="match status" value="1"/>
</dbReference>
<evidence type="ECO:0000256" key="8">
    <source>
        <dbReference type="ARBA" id="ARBA00022833"/>
    </source>
</evidence>
<evidence type="ECO:0000256" key="6">
    <source>
        <dbReference type="ARBA" id="ARBA00022771"/>
    </source>
</evidence>
<dbReference type="GO" id="GO:0008270">
    <property type="term" value="F:zinc ion binding"/>
    <property type="evidence" value="ECO:0007669"/>
    <property type="project" value="UniProtKB-UniRule"/>
</dbReference>
<dbReference type="InterPro" id="IPR012319">
    <property type="entry name" value="FPG_cat"/>
</dbReference>
<dbReference type="Gene3D" id="3.20.190.10">
    <property type="entry name" value="MutM-like, N-terminal"/>
    <property type="match status" value="1"/>
</dbReference>
<dbReference type="NCBIfam" id="NF002211">
    <property type="entry name" value="PRK01103.1"/>
    <property type="match status" value="1"/>
</dbReference>
<evidence type="ECO:0000313" key="19">
    <source>
        <dbReference type="Proteomes" id="UP000007319"/>
    </source>
</evidence>
<dbReference type="GO" id="GO:0006284">
    <property type="term" value="P:base-excision repair"/>
    <property type="evidence" value="ECO:0007669"/>
    <property type="project" value="InterPro"/>
</dbReference>
<dbReference type="PROSITE" id="PS51066">
    <property type="entry name" value="ZF_FPG_2"/>
    <property type="match status" value="1"/>
</dbReference>
<keyword evidence="8 15" id="KW-0862">Zinc</keyword>
<dbReference type="GO" id="GO:0140078">
    <property type="term" value="F:class I DNA-(apurinic or apyrimidinic site) endonuclease activity"/>
    <property type="evidence" value="ECO:0007669"/>
    <property type="project" value="UniProtKB-EC"/>
</dbReference>
<evidence type="ECO:0000256" key="3">
    <source>
        <dbReference type="ARBA" id="ARBA00011245"/>
    </source>
</evidence>
<evidence type="ECO:0000256" key="11">
    <source>
        <dbReference type="ARBA" id="ARBA00023239"/>
    </source>
</evidence>
<evidence type="ECO:0000256" key="13">
    <source>
        <dbReference type="ARBA" id="ARBA00023295"/>
    </source>
</evidence>
<name>A0A9P1NKB7_9PROT</name>
<evidence type="ECO:0000313" key="18">
    <source>
        <dbReference type="EMBL" id="CCC96495.1"/>
    </source>
</evidence>